<feature type="transmembrane region" description="Helical" evidence="9">
    <location>
        <begin position="7"/>
        <end position="25"/>
    </location>
</feature>
<name>A0ABR7D0T8_9BACT</name>
<reference evidence="12 13" key="1">
    <citation type="submission" date="2020-08" db="EMBL/GenBank/DDBJ databases">
        <title>Genome public.</title>
        <authorList>
            <person name="Liu C."/>
            <person name="Sun Q."/>
        </authorList>
    </citation>
    <scope>NUCLEOTIDE SEQUENCE [LARGE SCALE GENOMIC DNA]</scope>
    <source>
        <strain evidence="12 13">NSJ-56</strain>
    </source>
</reference>
<feature type="domain" description="Csd3-like second N-terminal" evidence="11">
    <location>
        <begin position="185"/>
        <end position="275"/>
    </location>
</feature>
<dbReference type="PANTHER" id="PTHR21666">
    <property type="entry name" value="PEPTIDASE-RELATED"/>
    <property type="match status" value="1"/>
</dbReference>
<comment type="cofactor">
    <cofactor evidence="1">
        <name>Zn(2+)</name>
        <dbReference type="ChEBI" id="CHEBI:29105"/>
    </cofactor>
</comment>
<keyword evidence="6" id="KW-0862">Zinc</keyword>
<evidence type="ECO:0000256" key="7">
    <source>
        <dbReference type="ARBA" id="ARBA00023049"/>
    </source>
</evidence>
<keyword evidence="5" id="KW-0378">Hydrolase</keyword>
<dbReference type="RefSeq" id="WP_186976040.1">
    <property type="nucleotide sequence ID" value="NZ_JACOOH010000004.1"/>
</dbReference>
<dbReference type="InterPro" id="IPR011055">
    <property type="entry name" value="Dup_hybrid_motif"/>
</dbReference>
<evidence type="ECO:0000256" key="1">
    <source>
        <dbReference type="ARBA" id="ARBA00001947"/>
    </source>
</evidence>
<dbReference type="Gene3D" id="3.10.450.350">
    <property type="match status" value="1"/>
</dbReference>
<evidence type="ECO:0000256" key="6">
    <source>
        <dbReference type="ARBA" id="ARBA00022833"/>
    </source>
</evidence>
<dbReference type="Pfam" id="PF19425">
    <property type="entry name" value="Csd3_N2"/>
    <property type="match status" value="1"/>
</dbReference>
<evidence type="ECO:0000256" key="9">
    <source>
        <dbReference type="SAM" id="Phobius"/>
    </source>
</evidence>
<dbReference type="Pfam" id="PF01551">
    <property type="entry name" value="Peptidase_M23"/>
    <property type="match status" value="1"/>
</dbReference>
<evidence type="ECO:0000256" key="5">
    <source>
        <dbReference type="ARBA" id="ARBA00022801"/>
    </source>
</evidence>
<evidence type="ECO:0000259" key="10">
    <source>
        <dbReference type="Pfam" id="PF01551"/>
    </source>
</evidence>
<feature type="domain" description="M23ase beta-sheet core" evidence="10">
    <location>
        <begin position="288"/>
        <end position="385"/>
    </location>
</feature>
<dbReference type="InterPro" id="IPR016047">
    <property type="entry name" value="M23ase_b-sheet_dom"/>
</dbReference>
<evidence type="ECO:0000259" key="11">
    <source>
        <dbReference type="Pfam" id="PF19425"/>
    </source>
</evidence>
<organism evidence="12 13">
    <name type="scientific">Butyricimonas hominis</name>
    <dbReference type="NCBI Taxonomy" id="2763032"/>
    <lineage>
        <taxon>Bacteria</taxon>
        <taxon>Pseudomonadati</taxon>
        <taxon>Bacteroidota</taxon>
        <taxon>Bacteroidia</taxon>
        <taxon>Bacteroidales</taxon>
        <taxon>Odoribacteraceae</taxon>
        <taxon>Butyricimonas</taxon>
    </lineage>
</organism>
<keyword evidence="7" id="KW-0482">Metalloprotease</keyword>
<evidence type="ECO:0000256" key="2">
    <source>
        <dbReference type="ARBA" id="ARBA00004196"/>
    </source>
</evidence>
<keyword evidence="4" id="KW-0479">Metal-binding</keyword>
<dbReference type="Gene3D" id="2.70.70.10">
    <property type="entry name" value="Glucose Permease (Domain IIA)"/>
    <property type="match status" value="1"/>
</dbReference>
<dbReference type="PANTHER" id="PTHR21666:SF288">
    <property type="entry name" value="CELL DIVISION PROTEIN YTFB"/>
    <property type="match status" value="1"/>
</dbReference>
<keyword evidence="13" id="KW-1185">Reference proteome</keyword>
<keyword evidence="3" id="KW-0645">Protease</keyword>
<feature type="region of interest" description="Disordered" evidence="8">
    <location>
        <begin position="383"/>
        <end position="402"/>
    </location>
</feature>
<keyword evidence="9" id="KW-0472">Membrane</keyword>
<sequence length="418" mass="47153">MKKTKWIWIWAAIGLVLGIVIFWPSNKGNKEAILEANAVDEVVDTTELQQVHYKYGIPSDNFEIAEGVVEKNQNLSLILARYKVSPAKIHEIAQRCKDVFDVRSIKRGQNYTLFLAKDSLRTPEFFIYEKNALEYVVIDFKETSEVYVGQKDVVKKEHTAKVGITSSLWNAMVEANTDPTLAITLSEIYAWSIDFFGLAKGDSIRVIYEQSYVEDKPLRDFNVKAAIFTNTGKDFYAIPFEQNDKFSYFDEEGNSLQKTFLKAPLKYSRISSGFSNNRFHPVLKRYRAHHGVDYAAPTGTEVYTIGDGVVVKKAYQANGGGNYVTIKHNSVYSTTYMHLSKFAKGIQPGKRVKQGETIGYVGATGLATGPHLDFRVYKNGTPINPLKMSSPPKEPVSPENMPHFTQVKDSLVNLLRKI</sequence>
<accession>A0ABR7D0T8</accession>
<dbReference type="CDD" id="cd12797">
    <property type="entry name" value="M23_peptidase"/>
    <property type="match status" value="1"/>
</dbReference>
<proteinExistence type="predicted"/>
<evidence type="ECO:0000256" key="8">
    <source>
        <dbReference type="SAM" id="MobiDB-lite"/>
    </source>
</evidence>
<dbReference type="EMBL" id="JACOOH010000004">
    <property type="protein sequence ID" value="MBC5621556.1"/>
    <property type="molecule type" value="Genomic_DNA"/>
</dbReference>
<evidence type="ECO:0000313" key="13">
    <source>
        <dbReference type="Proteomes" id="UP000646484"/>
    </source>
</evidence>
<gene>
    <name evidence="12" type="ORF">H8S64_10640</name>
</gene>
<protein>
    <submittedName>
        <fullName evidence="12">Peptidoglycan DD-metalloendopeptidase family protein</fullName>
    </submittedName>
</protein>
<comment type="caution">
    <text evidence="12">The sequence shown here is derived from an EMBL/GenBank/DDBJ whole genome shotgun (WGS) entry which is preliminary data.</text>
</comment>
<dbReference type="Proteomes" id="UP000646484">
    <property type="component" value="Unassembled WGS sequence"/>
</dbReference>
<keyword evidence="9" id="KW-1133">Transmembrane helix</keyword>
<dbReference type="InterPro" id="IPR050570">
    <property type="entry name" value="Cell_wall_metabolism_enzyme"/>
</dbReference>
<evidence type="ECO:0000256" key="3">
    <source>
        <dbReference type="ARBA" id="ARBA00022670"/>
    </source>
</evidence>
<evidence type="ECO:0000256" key="4">
    <source>
        <dbReference type="ARBA" id="ARBA00022723"/>
    </source>
</evidence>
<keyword evidence="9" id="KW-0812">Transmembrane</keyword>
<dbReference type="SUPFAM" id="SSF51261">
    <property type="entry name" value="Duplicated hybrid motif"/>
    <property type="match status" value="1"/>
</dbReference>
<evidence type="ECO:0000313" key="12">
    <source>
        <dbReference type="EMBL" id="MBC5621556.1"/>
    </source>
</evidence>
<dbReference type="InterPro" id="IPR045834">
    <property type="entry name" value="Csd3_N2"/>
</dbReference>
<comment type="subcellular location">
    <subcellularLocation>
        <location evidence="2">Cell envelope</location>
    </subcellularLocation>
</comment>